<dbReference type="AlphaFoldDB" id="A0A8D2DWN6"/>
<keyword evidence="2" id="KW-1185">Reference proteome</keyword>
<evidence type="ECO:0000313" key="1">
    <source>
        <dbReference type="Ensembl" id="ENSSVLP00005030071.1"/>
    </source>
</evidence>
<organism evidence="1 2">
    <name type="scientific">Sciurus vulgaris</name>
    <name type="common">Eurasian red squirrel</name>
    <dbReference type="NCBI Taxonomy" id="55149"/>
    <lineage>
        <taxon>Eukaryota</taxon>
        <taxon>Metazoa</taxon>
        <taxon>Chordata</taxon>
        <taxon>Craniata</taxon>
        <taxon>Vertebrata</taxon>
        <taxon>Euteleostomi</taxon>
        <taxon>Mammalia</taxon>
        <taxon>Eutheria</taxon>
        <taxon>Euarchontoglires</taxon>
        <taxon>Glires</taxon>
        <taxon>Rodentia</taxon>
        <taxon>Sciuromorpha</taxon>
        <taxon>Sciuridae</taxon>
        <taxon>Sciurinae</taxon>
        <taxon>Sciurini</taxon>
        <taxon>Sciurus</taxon>
    </lineage>
</organism>
<dbReference type="Proteomes" id="UP000694564">
    <property type="component" value="Chromosome 15"/>
</dbReference>
<proteinExistence type="predicted"/>
<dbReference type="Ensembl" id="ENSSVLT00005033399.1">
    <property type="protein sequence ID" value="ENSSVLP00005030071.1"/>
    <property type="gene ID" value="ENSSVLG00005023740.1"/>
</dbReference>
<evidence type="ECO:0000313" key="2">
    <source>
        <dbReference type="Proteomes" id="UP000694564"/>
    </source>
</evidence>
<name>A0A8D2DWN6_SCIVU</name>
<reference evidence="1" key="1">
    <citation type="submission" date="2025-08" db="UniProtKB">
        <authorList>
            <consortium name="Ensembl"/>
        </authorList>
    </citation>
    <scope>IDENTIFICATION</scope>
</reference>
<accession>A0A8D2DWN6</accession>
<protein>
    <submittedName>
        <fullName evidence="1">Uncharacterized protein</fullName>
    </submittedName>
</protein>
<reference evidence="1" key="2">
    <citation type="submission" date="2025-09" db="UniProtKB">
        <authorList>
            <consortium name="Ensembl"/>
        </authorList>
    </citation>
    <scope>IDENTIFICATION</scope>
</reference>
<sequence length="62" mass="7284">MWARVWKREIFYTIGGNVDWSNHLETVCRFPKKLKIEVPYDPAVPLLGTYPKEMKSPSCKDI</sequence>